<proteinExistence type="predicted"/>
<evidence type="ECO:0000313" key="2">
    <source>
        <dbReference type="EMBL" id="KAK7073900.1"/>
    </source>
</evidence>
<evidence type="ECO:0000313" key="3">
    <source>
        <dbReference type="Proteomes" id="UP001381693"/>
    </source>
</evidence>
<keyword evidence="3" id="KW-1185">Reference proteome</keyword>
<feature type="compositionally biased region" description="Basic and acidic residues" evidence="1">
    <location>
        <begin position="47"/>
        <end position="63"/>
    </location>
</feature>
<protein>
    <submittedName>
        <fullName evidence="2">Uncharacterized protein</fullName>
    </submittedName>
</protein>
<reference evidence="2 3" key="1">
    <citation type="submission" date="2023-11" db="EMBL/GenBank/DDBJ databases">
        <title>Halocaridina rubra genome assembly.</title>
        <authorList>
            <person name="Smith C."/>
        </authorList>
    </citation>
    <scope>NUCLEOTIDE SEQUENCE [LARGE SCALE GENOMIC DNA]</scope>
    <source>
        <strain evidence="2">EP-1</strain>
        <tissue evidence="2">Whole</tissue>
    </source>
</reference>
<dbReference type="EMBL" id="JAXCGZ010011971">
    <property type="protein sequence ID" value="KAK7073900.1"/>
    <property type="molecule type" value="Genomic_DNA"/>
</dbReference>
<sequence length="107" mass="11270">MAVDTDGLGNDSSLLFYEATSWNGRSQHVLGNLSLSKGNMTRRKGTKIQDKEEMKVVSDKAEGDNGGQESADENSEYSGATGGDSNGNMNHGYCGICEGTAADQMLG</sequence>
<evidence type="ECO:0000256" key="1">
    <source>
        <dbReference type="SAM" id="MobiDB-lite"/>
    </source>
</evidence>
<dbReference type="AlphaFoldDB" id="A0AAN9A696"/>
<dbReference type="Proteomes" id="UP001381693">
    <property type="component" value="Unassembled WGS sequence"/>
</dbReference>
<name>A0AAN9A696_HALRR</name>
<accession>A0AAN9A696</accession>
<comment type="caution">
    <text evidence="2">The sequence shown here is derived from an EMBL/GenBank/DDBJ whole genome shotgun (WGS) entry which is preliminary data.</text>
</comment>
<organism evidence="2 3">
    <name type="scientific">Halocaridina rubra</name>
    <name type="common">Hawaiian red shrimp</name>
    <dbReference type="NCBI Taxonomy" id="373956"/>
    <lineage>
        <taxon>Eukaryota</taxon>
        <taxon>Metazoa</taxon>
        <taxon>Ecdysozoa</taxon>
        <taxon>Arthropoda</taxon>
        <taxon>Crustacea</taxon>
        <taxon>Multicrustacea</taxon>
        <taxon>Malacostraca</taxon>
        <taxon>Eumalacostraca</taxon>
        <taxon>Eucarida</taxon>
        <taxon>Decapoda</taxon>
        <taxon>Pleocyemata</taxon>
        <taxon>Caridea</taxon>
        <taxon>Atyoidea</taxon>
        <taxon>Atyidae</taxon>
        <taxon>Halocaridina</taxon>
    </lineage>
</organism>
<gene>
    <name evidence="2" type="ORF">SK128_024499</name>
</gene>
<feature type="region of interest" description="Disordered" evidence="1">
    <location>
        <begin position="37"/>
        <end position="89"/>
    </location>
</feature>